<evidence type="ECO:0000259" key="3">
    <source>
        <dbReference type="PROSITE" id="PS50104"/>
    </source>
</evidence>
<evidence type="ECO:0000313" key="5">
    <source>
        <dbReference type="Proteomes" id="UP001293593"/>
    </source>
</evidence>
<dbReference type="PANTHER" id="PTHR32009:SF155">
    <property type="entry name" value="DISEASE RESISTANCE PROTEIN (TIR-NBS-LRR CLASS)"/>
    <property type="match status" value="1"/>
</dbReference>
<feature type="domain" description="TIR" evidence="3">
    <location>
        <begin position="27"/>
        <end position="193"/>
    </location>
</feature>
<evidence type="ECO:0000313" key="4">
    <source>
        <dbReference type="EMBL" id="KAK4261196.1"/>
    </source>
</evidence>
<sequence length="270" mass="30841">MAPMSRSSSSDGEGTRVLAGSNTAPAEKHEVFISFRGEDTRITFTSHLYAAFTRHDIRAYIDHNLERGDEISATLLAAIEDAQLSVIVFSENYADSRWCLDELVKIVECSKKKKHIIVPVFYEVDPSSVREQTGSYADAFAIHEQNFNDNMEKVQLWKHALTEASTDSGLHSSIYRTEHEMVEEIAKMVLEKLDRAYVGDLDLQIEKLEQLAQLQEEFSKEVSSSENERNHKANLARISRLKLEKKFRMLRLPPQLLSHLEISQSTNSYF</sequence>
<keyword evidence="1" id="KW-0520">NAD</keyword>
<dbReference type="FunFam" id="3.40.50.10140:FF:000007">
    <property type="entry name" value="Disease resistance protein (TIR-NBS-LRR class)"/>
    <property type="match status" value="1"/>
</dbReference>
<gene>
    <name evidence="4" type="ORF">QN277_004230</name>
</gene>
<feature type="compositionally biased region" description="Polar residues" evidence="2">
    <location>
        <begin position="1"/>
        <end position="12"/>
    </location>
</feature>
<dbReference type="EMBL" id="JAWXYG010000010">
    <property type="protein sequence ID" value="KAK4261196.1"/>
    <property type="molecule type" value="Genomic_DNA"/>
</dbReference>
<keyword evidence="5" id="KW-1185">Reference proteome</keyword>
<feature type="region of interest" description="Disordered" evidence="2">
    <location>
        <begin position="1"/>
        <end position="23"/>
    </location>
</feature>
<evidence type="ECO:0000256" key="1">
    <source>
        <dbReference type="ARBA" id="ARBA00023027"/>
    </source>
</evidence>
<dbReference type="InterPro" id="IPR000157">
    <property type="entry name" value="TIR_dom"/>
</dbReference>
<dbReference type="GO" id="GO:0007165">
    <property type="term" value="P:signal transduction"/>
    <property type="evidence" value="ECO:0007669"/>
    <property type="project" value="InterPro"/>
</dbReference>
<reference evidence="4" key="1">
    <citation type="submission" date="2023-10" db="EMBL/GenBank/DDBJ databases">
        <title>Chromosome-level genome of the transformable northern wattle, Acacia crassicarpa.</title>
        <authorList>
            <person name="Massaro I."/>
            <person name="Sinha N.R."/>
            <person name="Poethig S."/>
            <person name="Leichty A.R."/>
        </authorList>
    </citation>
    <scope>NUCLEOTIDE SEQUENCE</scope>
    <source>
        <strain evidence="4">Acra3RX</strain>
        <tissue evidence="4">Leaf</tissue>
    </source>
</reference>
<dbReference type="PROSITE" id="PS50104">
    <property type="entry name" value="TIR"/>
    <property type="match status" value="1"/>
</dbReference>
<evidence type="ECO:0000256" key="2">
    <source>
        <dbReference type="SAM" id="MobiDB-lite"/>
    </source>
</evidence>
<dbReference type="Pfam" id="PF01582">
    <property type="entry name" value="TIR"/>
    <property type="match status" value="1"/>
</dbReference>
<proteinExistence type="predicted"/>
<name>A0AAE1J213_9FABA</name>
<dbReference type="Gene3D" id="3.40.50.10140">
    <property type="entry name" value="Toll/interleukin-1 receptor homology (TIR) domain"/>
    <property type="match status" value="1"/>
</dbReference>
<accession>A0AAE1J213</accession>
<protein>
    <recommendedName>
        <fullName evidence="3">TIR domain-containing protein</fullName>
    </recommendedName>
</protein>
<comment type="caution">
    <text evidence="4">The sequence shown here is derived from an EMBL/GenBank/DDBJ whole genome shotgun (WGS) entry which is preliminary data.</text>
</comment>
<organism evidence="4 5">
    <name type="scientific">Acacia crassicarpa</name>
    <name type="common">northern wattle</name>
    <dbReference type="NCBI Taxonomy" id="499986"/>
    <lineage>
        <taxon>Eukaryota</taxon>
        <taxon>Viridiplantae</taxon>
        <taxon>Streptophyta</taxon>
        <taxon>Embryophyta</taxon>
        <taxon>Tracheophyta</taxon>
        <taxon>Spermatophyta</taxon>
        <taxon>Magnoliopsida</taxon>
        <taxon>eudicotyledons</taxon>
        <taxon>Gunneridae</taxon>
        <taxon>Pentapetalae</taxon>
        <taxon>rosids</taxon>
        <taxon>fabids</taxon>
        <taxon>Fabales</taxon>
        <taxon>Fabaceae</taxon>
        <taxon>Caesalpinioideae</taxon>
        <taxon>mimosoid clade</taxon>
        <taxon>Acacieae</taxon>
        <taxon>Acacia</taxon>
    </lineage>
</organism>
<dbReference type="AlphaFoldDB" id="A0AAE1J213"/>
<dbReference type="SMART" id="SM00255">
    <property type="entry name" value="TIR"/>
    <property type="match status" value="1"/>
</dbReference>
<dbReference type="Proteomes" id="UP001293593">
    <property type="component" value="Unassembled WGS sequence"/>
</dbReference>
<dbReference type="PANTHER" id="PTHR32009">
    <property type="entry name" value="TMV RESISTANCE PROTEIN N-LIKE"/>
    <property type="match status" value="1"/>
</dbReference>
<dbReference type="InterPro" id="IPR035897">
    <property type="entry name" value="Toll_tir_struct_dom_sf"/>
</dbReference>
<dbReference type="SUPFAM" id="SSF52200">
    <property type="entry name" value="Toll/Interleukin receptor TIR domain"/>
    <property type="match status" value="1"/>
</dbReference>